<accession>A0ABV1GID3</accession>
<dbReference type="InterPro" id="IPR026019">
    <property type="entry name" value="Ribul_P_3_epim"/>
</dbReference>
<dbReference type="GO" id="GO:0004750">
    <property type="term" value="F:D-ribulose-phosphate 3-epimerase activity"/>
    <property type="evidence" value="ECO:0007669"/>
    <property type="project" value="UniProtKB-EC"/>
</dbReference>
<comment type="cofactor">
    <cofactor evidence="5">
        <name>Fe(2+)</name>
        <dbReference type="ChEBI" id="CHEBI:29033"/>
    </cofactor>
</comment>
<dbReference type="EC" id="5.1.3.1" evidence="7 10"/>
<comment type="cofactor">
    <cofactor evidence="3">
        <name>Co(2+)</name>
        <dbReference type="ChEBI" id="CHEBI:48828"/>
    </cofactor>
</comment>
<dbReference type="HAMAP" id="MF_02227">
    <property type="entry name" value="RPE"/>
    <property type="match status" value="1"/>
</dbReference>
<proteinExistence type="inferred from homology"/>
<name>A0ABV1GID3_9FIRM</name>
<dbReference type="PROSITE" id="PS01085">
    <property type="entry name" value="RIBUL_P_3_EPIMER_1"/>
    <property type="match status" value="1"/>
</dbReference>
<evidence type="ECO:0000256" key="2">
    <source>
        <dbReference type="ARBA" id="ARBA00001936"/>
    </source>
</evidence>
<evidence type="ECO:0000256" key="5">
    <source>
        <dbReference type="ARBA" id="ARBA00001954"/>
    </source>
</evidence>
<feature type="binding site" evidence="10">
    <location>
        <position position="32"/>
    </location>
    <ligand>
        <name>a divalent metal cation</name>
        <dbReference type="ChEBI" id="CHEBI:60240"/>
    </ligand>
</feature>
<comment type="cofactor">
    <cofactor evidence="2">
        <name>Mn(2+)</name>
        <dbReference type="ChEBI" id="CHEBI:29035"/>
    </cofactor>
</comment>
<dbReference type="EMBL" id="JBBMFA010000111">
    <property type="protein sequence ID" value="MEQ2521553.1"/>
    <property type="molecule type" value="Genomic_DNA"/>
</dbReference>
<keyword evidence="9 10" id="KW-0413">Isomerase</keyword>
<feature type="active site" description="Proton donor" evidence="10">
    <location>
        <position position="174"/>
    </location>
</feature>
<evidence type="ECO:0000313" key="13">
    <source>
        <dbReference type="Proteomes" id="UP001477672"/>
    </source>
</evidence>
<evidence type="ECO:0000256" key="9">
    <source>
        <dbReference type="ARBA" id="ARBA00023235"/>
    </source>
</evidence>
<sequence>MVKIAPSILSADFANLGRDCQNVLDGGADWLHIDVMDGQFVPNLSLGVPVLKCLHSAVDAFYDVHLMIKDPLKYVQTFRDAGADLITFHIEADSPVDETIDAIHASGAKAALCIKPATPAEAVFPYLDRLEMVLVMSVEPGFGGQKFMPAAVDKIAAIRAEALRRGLELEIEVDGGIGEATAPLCTRAGATVLVAGSAVFCAKDPAAAMAAIRSACE</sequence>
<evidence type="ECO:0000256" key="10">
    <source>
        <dbReference type="HAMAP-Rule" id="MF_02227"/>
    </source>
</evidence>
<dbReference type="SUPFAM" id="SSF51366">
    <property type="entry name" value="Ribulose-phoshate binding barrel"/>
    <property type="match status" value="1"/>
</dbReference>
<feature type="binding site" evidence="10">
    <location>
        <position position="65"/>
    </location>
    <ligand>
        <name>a divalent metal cation</name>
        <dbReference type="ChEBI" id="CHEBI:60240"/>
    </ligand>
</feature>
<comment type="function">
    <text evidence="10">Catalyzes the reversible epimerization of D-ribulose 5-phosphate to D-xylulose 5-phosphate.</text>
</comment>
<comment type="caution">
    <text evidence="12">The sequence shown here is derived from an EMBL/GenBank/DDBJ whole genome shotgun (WGS) entry which is preliminary data.</text>
</comment>
<evidence type="ECO:0000256" key="1">
    <source>
        <dbReference type="ARBA" id="ARBA00001782"/>
    </source>
</evidence>
<evidence type="ECO:0000256" key="8">
    <source>
        <dbReference type="ARBA" id="ARBA00022723"/>
    </source>
</evidence>
<dbReference type="Proteomes" id="UP001477672">
    <property type="component" value="Unassembled WGS sequence"/>
</dbReference>
<dbReference type="NCBIfam" id="NF004076">
    <property type="entry name" value="PRK05581.1-4"/>
    <property type="match status" value="1"/>
</dbReference>
<organism evidence="12 13">
    <name type="scientific">Ruthenibacterium intestinale</name>
    <dbReference type="NCBI Taxonomy" id="3133163"/>
    <lineage>
        <taxon>Bacteria</taxon>
        <taxon>Bacillati</taxon>
        <taxon>Bacillota</taxon>
        <taxon>Clostridia</taxon>
        <taxon>Eubacteriales</taxon>
        <taxon>Oscillospiraceae</taxon>
        <taxon>Ruthenibacterium</taxon>
    </lineage>
</organism>
<dbReference type="InterPro" id="IPR011060">
    <property type="entry name" value="RibuloseP-bd_barrel"/>
</dbReference>
<protein>
    <recommendedName>
        <fullName evidence="7 10">Ribulose-phosphate 3-epimerase</fullName>
        <ecNumber evidence="7 10">5.1.3.1</ecNumber>
    </recommendedName>
</protein>
<keyword evidence="13" id="KW-1185">Reference proteome</keyword>
<feature type="active site" description="Proton acceptor" evidence="10">
    <location>
        <position position="34"/>
    </location>
</feature>
<evidence type="ECO:0000256" key="4">
    <source>
        <dbReference type="ARBA" id="ARBA00001947"/>
    </source>
</evidence>
<evidence type="ECO:0000256" key="6">
    <source>
        <dbReference type="ARBA" id="ARBA00009541"/>
    </source>
</evidence>
<dbReference type="PROSITE" id="PS01086">
    <property type="entry name" value="RIBUL_P_3_EPIMER_2"/>
    <property type="match status" value="1"/>
</dbReference>
<feature type="binding site" evidence="10">
    <location>
        <position position="174"/>
    </location>
    <ligand>
        <name>a divalent metal cation</name>
        <dbReference type="ChEBI" id="CHEBI:60240"/>
    </ligand>
</feature>
<comment type="cofactor">
    <cofactor evidence="4">
        <name>Zn(2+)</name>
        <dbReference type="ChEBI" id="CHEBI:29105"/>
    </cofactor>
</comment>
<feature type="binding site" evidence="10">
    <location>
        <position position="34"/>
    </location>
    <ligand>
        <name>a divalent metal cation</name>
        <dbReference type="ChEBI" id="CHEBI:60240"/>
    </ligand>
</feature>
<reference evidence="12 13" key="1">
    <citation type="submission" date="2024-03" db="EMBL/GenBank/DDBJ databases">
        <title>Human intestinal bacterial collection.</title>
        <authorList>
            <person name="Pauvert C."/>
            <person name="Hitch T.C.A."/>
            <person name="Clavel T."/>
        </authorList>
    </citation>
    <scope>NUCLEOTIDE SEQUENCE [LARGE SCALE GENOMIC DNA]</scope>
    <source>
        <strain evidence="12 13">CLA-JM-H11</strain>
    </source>
</reference>
<keyword evidence="8 10" id="KW-0479">Metal-binding</keyword>
<evidence type="ECO:0000256" key="7">
    <source>
        <dbReference type="ARBA" id="ARBA00013188"/>
    </source>
</evidence>
<feature type="binding site" evidence="10">
    <location>
        <begin position="174"/>
        <end position="176"/>
    </location>
    <ligand>
        <name>substrate</name>
    </ligand>
</feature>
<feature type="binding site" evidence="10">
    <location>
        <begin position="141"/>
        <end position="144"/>
    </location>
    <ligand>
        <name>substrate</name>
    </ligand>
</feature>
<dbReference type="Gene3D" id="3.20.20.70">
    <property type="entry name" value="Aldolase class I"/>
    <property type="match status" value="1"/>
</dbReference>
<dbReference type="PANTHER" id="PTHR11749">
    <property type="entry name" value="RIBULOSE-5-PHOSPHATE-3-EPIMERASE"/>
    <property type="match status" value="1"/>
</dbReference>
<comment type="cofactor">
    <cofactor evidence="10">
        <name>a divalent metal cation</name>
        <dbReference type="ChEBI" id="CHEBI:60240"/>
    </cofactor>
    <text evidence="10">Binds 1 divalent metal cation per subunit.</text>
</comment>
<comment type="pathway">
    <text evidence="10">Carbohydrate degradation.</text>
</comment>
<evidence type="ECO:0000313" key="12">
    <source>
        <dbReference type="EMBL" id="MEQ2521553.1"/>
    </source>
</evidence>
<evidence type="ECO:0000256" key="11">
    <source>
        <dbReference type="PIRNR" id="PIRNR001461"/>
    </source>
</evidence>
<dbReference type="InterPro" id="IPR013785">
    <property type="entry name" value="Aldolase_TIM"/>
</dbReference>
<dbReference type="CDD" id="cd00429">
    <property type="entry name" value="RPE"/>
    <property type="match status" value="1"/>
</dbReference>
<feature type="binding site" evidence="10">
    <location>
        <position position="65"/>
    </location>
    <ligand>
        <name>substrate</name>
    </ligand>
</feature>
<dbReference type="InterPro" id="IPR000056">
    <property type="entry name" value="Ribul_P_3_epim-like"/>
</dbReference>
<dbReference type="Pfam" id="PF00834">
    <property type="entry name" value="Ribul_P_3_epim"/>
    <property type="match status" value="1"/>
</dbReference>
<gene>
    <name evidence="10 12" type="primary">rpe</name>
    <name evidence="12" type="ORF">WMO24_14115</name>
</gene>
<evidence type="ECO:0000256" key="3">
    <source>
        <dbReference type="ARBA" id="ARBA00001941"/>
    </source>
</evidence>
<keyword evidence="10 11" id="KW-0119">Carbohydrate metabolism</keyword>
<dbReference type="PIRSF" id="PIRSF001461">
    <property type="entry name" value="RPE"/>
    <property type="match status" value="1"/>
</dbReference>
<comment type="catalytic activity">
    <reaction evidence="1 10 11">
        <text>D-ribulose 5-phosphate = D-xylulose 5-phosphate</text>
        <dbReference type="Rhea" id="RHEA:13677"/>
        <dbReference type="ChEBI" id="CHEBI:57737"/>
        <dbReference type="ChEBI" id="CHEBI:58121"/>
        <dbReference type="EC" id="5.1.3.1"/>
    </reaction>
</comment>
<feature type="binding site" evidence="10">
    <location>
        <position position="7"/>
    </location>
    <ligand>
        <name>substrate</name>
    </ligand>
</feature>
<dbReference type="NCBIfam" id="TIGR01163">
    <property type="entry name" value="rpe"/>
    <property type="match status" value="1"/>
</dbReference>
<dbReference type="RefSeq" id="WP_349217011.1">
    <property type="nucleotide sequence ID" value="NZ_JBBMFA010000111.1"/>
</dbReference>
<feature type="binding site" evidence="10">
    <location>
        <begin position="196"/>
        <end position="197"/>
    </location>
    <ligand>
        <name>substrate</name>
    </ligand>
</feature>
<comment type="similarity">
    <text evidence="6 10 11">Belongs to the ribulose-phosphate 3-epimerase family.</text>
</comment>